<feature type="domain" description="BPL/LPL catalytic" evidence="8">
    <location>
        <begin position="31"/>
        <end position="206"/>
    </location>
</feature>
<dbReference type="GO" id="GO:0005737">
    <property type="term" value="C:cytoplasm"/>
    <property type="evidence" value="ECO:0007669"/>
    <property type="project" value="TreeGrafter"/>
</dbReference>
<dbReference type="PROSITE" id="PS51733">
    <property type="entry name" value="BPL_LPL_CATALYTIC"/>
    <property type="match status" value="1"/>
</dbReference>
<dbReference type="Gene3D" id="3.30.390.50">
    <property type="entry name" value="CO dehydrogenase flavoprotein, C-terminal domain"/>
    <property type="match status" value="1"/>
</dbReference>
<evidence type="ECO:0000256" key="5">
    <source>
        <dbReference type="ARBA" id="ARBA00022741"/>
    </source>
</evidence>
<dbReference type="SUPFAM" id="SSF55681">
    <property type="entry name" value="Class II aaRS and biotin synthetases"/>
    <property type="match status" value="1"/>
</dbReference>
<evidence type="ECO:0000313" key="9">
    <source>
        <dbReference type="EMBL" id="KRL92381.1"/>
    </source>
</evidence>
<gene>
    <name evidence="9" type="ORF">FC43_GL002037</name>
</gene>
<keyword evidence="4 9" id="KW-0436">Ligase</keyword>
<dbReference type="UniPathway" id="UPA00537">
    <property type="reaction ID" value="UER00594"/>
</dbReference>
<dbReference type="PANTHER" id="PTHR12561">
    <property type="entry name" value="LIPOATE-PROTEIN LIGASE"/>
    <property type="match status" value="1"/>
</dbReference>
<dbReference type="RefSeq" id="WP_056953483.1">
    <property type="nucleotide sequence ID" value="NZ_AZFK01000005.1"/>
</dbReference>
<protein>
    <recommendedName>
        <fullName evidence="3">lipoate--protein ligase</fullName>
        <ecNumber evidence="3">6.3.1.20</ecNumber>
    </recommendedName>
</protein>
<comment type="catalytic activity">
    <reaction evidence="7">
        <text>L-lysyl-[lipoyl-carrier protein] + (R)-lipoate + ATP = N(6)-[(R)-lipoyl]-L-lysyl-[lipoyl-carrier protein] + AMP + diphosphate + H(+)</text>
        <dbReference type="Rhea" id="RHEA:49288"/>
        <dbReference type="Rhea" id="RHEA-COMP:10500"/>
        <dbReference type="Rhea" id="RHEA-COMP:10502"/>
        <dbReference type="ChEBI" id="CHEBI:15378"/>
        <dbReference type="ChEBI" id="CHEBI:29969"/>
        <dbReference type="ChEBI" id="CHEBI:30616"/>
        <dbReference type="ChEBI" id="CHEBI:33019"/>
        <dbReference type="ChEBI" id="CHEBI:83088"/>
        <dbReference type="ChEBI" id="CHEBI:83099"/>
        <dbReference type="ChEBI" id="CHEBI:456215"/>
        <dbReference type="EC" id="6.3.1.20"/>
    </reaction>
</comment>
<evidence type="ECO:0000256" key="3">
    <source>
        <dbReference type="ARBA" id="ARBA00012367"/>
    </source>
</evidence>
<dbReference type="EMBL" id="AZFK01000005">
    <property type="protein sequence ID" value="KRL92381.1"/>
    <property type="molecule type" value="Genomic_DNA"/>
</dbReference>
<accession>A0A0R1UGC8</accession>
<evidence type="ECO:0000259" key="8">
    <source>
        <dbReference type="PROSITE" id="PS51733"/>
    </source>
</evidence>
<comment type="pathway">
    <text evidence="2">Protein modification; protein lipoylation via exogenous pathway; protein N(6)-(lipoyl)lysine from lipoate: step 1/2.</text>
</comment>
<comment type="pathway">
    <text evidence="1">Protein modification; protein lipoylation via exogenous pathway; protein N(6)-(lipoyl)lysine from lipoate: step 2/2.</text>
</comment>
<evidence type="ECO:0000313" key="10">
    <source>
        <dbReference type="Proteomes" id="UP000050816"/>
    </source>
</evidence>
<evidence type="ECO:0000256" key="6">
    <source>
        <dbReference type="ARBA" id="ARBA00022840"/>
    </source>
</evidence>
<dbReference type="Gene3D" id="3.30.930.10">
    <property type="entry name" value="Bira Bifunctional Protein, Domain 2"/>
    <property type="match status" value="1"/>
</dbReference>
<keyword evidence="6" id="KW-0067">ATP-binding</keyword>
<dbReference type="NCBIfam" id="TIGR00545">
    <property type="entry name" value="lipoyltrans"/>
    <property type="match status" value="1"/>
</dbReference>
<organism evidence="9 10">
    <name type="scientific">Limosilactobacillus ingluviei DSM 15946</name>
    <dbReference type="NCBI Taxonomy" id="1423760"/>
    <lineage>
        <taxon>Bacteria</taxon>
        <taxon>Bacillati</taxon>
        <taxon>Bacillota</taxon>
        <taxon>Bacilli</taxon>
        <taxon>Lactobacillales</taxon>
        <taxon>Lactobacillaceae</taxon>
        <taxon>Limosilactobacillus</taxon>
    </lineage>
</organism>
<dbReference type="GO" id="GO:0009249">
    <property type="term" value="P:protein lipoylation"/>
    <property type="evidence" value="ECO:0007669"/>
    <property type="project" value="InterPro"/>
</dbReference>
<dbReference type="InterPro" id="IPR004562">
    <property type="entry name" value="LipoylTrfase_LipoateP_Ligase"/>
</dbReference>
<sequence>MFLIDTSRHGKPVYNAMINQSLDAYLINDLRLEGHGLICYINDPAVIIGRHQNAYAEVNLPYLKQHDIQLVRRTSGGGAVYHDRGNIVFENIVVGDTTDFRDFQKIGAPIVTALHDLGVAGAEVRGRNDMAIDGKKFSGMAMVKANNAYAAGGTIMFDLDETVARTVLTPDIGKLESKGIKSVDARITNVKPHLPAKYQAWTSEDFKNYLLCHMFGVEKLADIPTYHLTEADWAVIDARQASRFATDEWNFGQNPGYEHYVSHHFPIGTVAFNFNVVDRHISEIKLFGDFLTTGNPAVIEAALQGVEYHAEAIRAALSTVDIERNLSSVSVDDLTALIMRML</sequence>
<evidence type="ECO:0000256" key="2">
    <source>
        <dbReference type="ARBA" id="ARBA00005124"/>
    </source>
</evidence>
<dbReference type="CDD" id="cd16443">
    <property type="entry name" value="LplA"/>
    <property type="match status" value="1"/>
</dbReference>
<name>A0A0R1UGC8_9LACO</name>
<dbReference type="AlphaFoldDB" id="A0A0R1UGC8"/>
<dbReference type="InterPro" id="IPR019491">
    <property type="entry name" value="Lipoate_protein_ligase_C"/>
</dbReference>
<comment type="caution">
    <text evidence="9">The sequence shown here is derived from an EMBL/GenBank/DDBJ whole genome shotgun (WGS) entry which is preliminary data.</text>
</comment>
<evidence type="ECO:0000256" key="4">
    <source>
        <dbReference type="ARBA" id="ARBA00022598"/>
    </source>
</evidence>
<dbReference type="PANTHER" id="PTHR12561:SF3">
    <property type="entry name" value="LIPOYLTRANSFERASE 1, MITOCHONDRIAL"/>
    <property type="match status" value="1"/>
</dbReference>
<proteinExistence type="predicted"/>
<dbReference type="Pfam" id="PF21948">
    <property type="entry name" value="LplA-B_cat"/>
    <property type="match status" value="1"/>
</dbReference>
<dbReference type="EC" id="6.3.1.20" evidence="3"/>
<dbReference type="Pfam" id="PF10437">
    <property type="entry name" value="Lip_prot_lig_C"/>
    <property type="match status" value="1"/>
</dbReference>
<dbReference type="GO" id="GO:0016979">
    <property type="term" value="F:lipoate-protein ligase activity"/>
    <property type="evidence" value="ECO:0007669"/>
    <property type="project" value="UniProtKB-EC"/>
</dbReference>
<dbReference type="GO" id="GO:0005524">
    <property type="term" value="F:ATP binding"/>
    <property type="evidence" value="ECO:0007669"/>
    <property type="project" value="UniProtKB-KW"/>
</dbReference>
<dbReference type="GO" id="GO:0017118">
    <property type="term" value="F:lipoyltransferase activity"/>
    <property type="evidence" value="ECO:0007669"/>
    <property type="project" value="TreeGrafter"/>
</dbReference>
<evidence type="ECO:0000256" key="7">
    <source>
        <dbReference type="ARBA" id="ARBA00048037"/>
    </source>
</evidence>
<dbReference type="InterPro" id="IPR004143">
    <property type="entry name" value="BPL_LPL_catalytic"/>
</dbReference>
<keyword evidence="5" id="KW-0547">Nucleotide-binding</keyword>
<evidence type="ECO:0000256" key="1">
    <source>
        <dbReference type="ARBA" id="ARBA00005085"/>
    </source>
</evidence>
<dbReference type="SUPFAM" id="SSF82649">
    <property type="entry name" value="SufE/NifU"/>
    <property type="match status" value="1"/>
</dbReference>
<dbReference type="PATRIC" id="fig|1423760.3.peg.2137"/>
<reference evidence="9 10" key="1">
    <citation type="journal article" date="2015" name="Genome Announc.">
        <title>Expanding the biotechnology potential of lactobacilli through comparative genomics of 213 strains and associated genera.</title>
        <authorList>
            <person name="Sun Z."/>
            <person name="Harris H.M."/>
            <person name="McCann A."/>
            <person name="Guo C."/>
            <person name="Argimon S."/>
            <person name="Zhang W."/>
            <person name="Yang X."/>
            <person name="Jeffery I.B."/>
            <person name="Cooney J.C."/>
            <person name="Kagawa T.F."/>
            <person name="Liu W."/>
            <person name="Song Y."/>
            <person name="Salvetti E."/>
            <person name="Wrobel A."/>
            <person name="Rasinkangas P."/>
            <person name="Parkhill J."/>
            <person name="Rea M.C."/>
            <person name="O'Sullivan O."/>
            <person name="Ritari J."/>
            <person name="Douillard F.P."/>
            <person name="Paul Ross R."/>
            <person name="Yang R."/>
            <person name="Briner A.E."/>
            <person name="Felis G.E."/>
            <person name="de Vos W.M."/>
            <person name="Barrangou R."/>
            <person name="Klaenhammer T.R."/>
            <person name="Caufield P.W."/>
            <person name="Cui Y."/>
            <person name="Zhang H."/>
            <person name="O'Toole P.W."/>
        </authorList>
    </citation>
    <scope>NUCLEOTIDE SEQUENCE [LARGE SCALE GENOMIC DNA]</scope>
    <source>
        <strain evidence="9 10">DSM 15946</strain>
    </source>
</reference>
<dbReference type="InterPro" id="IPR045864">
    <property type="entry name" value="aa-tRNA-synth_II/BPL/LPL"/>
</dbReference>
<dbReference type="Proteomes" id="UP000050816">
    <property type="component" value="Unassembled WGS sequence"/>
</dbReference>